<name>A0ABR0MMW0_GOSAR</name>
<evidence type="ECO:0000313" key="2">
    <source>
        <dbReference type="Proteomes" id="UP001358586"/>
    </source>
</evidence>
<accession>A0ABR0MMW0</accession>
<organism evidence="1 2">
    <name type="scientific">Gossypium arboreum</name>
    <name type="common">Tree cotton</name>
    <name type="synonym">Gossypium nanking</name>
    <dbReference type="NCBI Taxonomy" id="29729"/>
    <lineage>
        <taxon>Eukaryota</taxon>
        <taxon>Viridiplantae</taxon>
        <taxon>Streptophyta</taxon>
        <taxon>Embryophyta</taxon>
        <taxon>Tracheophyta</taxon>
        <taxon>Spermatophyta</taxon>
        <taxon>Magnoliopsida</taxon>
        <taxon>eudicotyledons</taxon>
        <taxon>Gunneridae</taxon>
        <taxon>Pentapetalae</taxon>
        <taxon>rosids</taxon>
        <taxon>malvids</taxon>
        <taxon>Malvales</taxon>
        <taxon>Malvaceae</taxon>
        <taxon>Malvoideae</taxon>
        <taxon>Gossypium</taxon>
    </lineage>
</organism>
<sequence length="101" mass="11217">MLANSNRAKQIKVADMVKADGRWNLSSLQWYVGYGSLGVNQGVRVKWHLPSSGWVKVNVYGSSNMNGHCLMVGGVVRDSTVNWLEGFRKYIGRASTLKSEL</sequence>
<protein>
    <submittedName>
        <fullName evidence="1">Uncharacterized protein</fullName>
    </submittedName>
</protein>
<gene>
    <name evidence="1" type="ORF">PVK06_043207</name>
</gene>
<comment type="caution">
    <text evidence="1">The sequence shown here is derived from an EMBL/GenBank/DDBJ whole genome shotgun (WGS) entry which is preliminary data.</text>
</comment>
<keyword evidence="2" id="KW-1185">Reference proteome</keyword>
<proteinExistence type="predicted"/>
<reference evidence="1 2" key="1">
    <citation type="submission" date="2023-03" db="EMBL/GenBank/DDBJ databases">
        <title>WGS of Gossypium arboreum.</title>
        <authorList>
            <person name="Yu D."/>
        </authorList>
    </citation>
    <scope>NUCLEOTIDE SEQUENCE [LARGE SCALE GENOMIC DNA]</scope>
    <source>
        <tissue evidence="1">Leaf</tissue>
    </source>
</reference>
<dbReference type="EMBL" id="JARKNE010000012">
    <property type="protein sequence ID" value="KAK5775329.1"/>
    <property type="molecule type" value="Genomic_DNA"/>
</dbReference>
<dbReference type="Proteomes" id="UP001358586">
    <property type="component" value="Chromosome 12"/>
</dbReference>
<evidence type="ECO:0000313" key="1">
    <source>
        <dbReference type="EMBL" id="KAK5775329.1"/>
    </source>
</evidence>